<protein>
    <submittedName>
        <fullName evidence="1">Uncharacterized protein</fullName>
    </submittedName>
</protein>
<name>A0A8K0RGV5_9PLEO</name>
<gene>
    <name evidence="1" type="ORF">FB567DRAFT_545550</name>
</gene>
<dbReference type="OrthoDB" id="3670330at2759"/>
<keyword evidence="2" id="KW-1185">Reference proteome</keyword>
<sequence length="294" mass="32949">MDIAYLFSSSLAPVQKQLISHLEPKDFPAMSLVSKAVRASLLAALASCVHNINGKLKKFFKNPLEFRRMQAETGTLIGGASALSFMGNAAASPDILDLFMAHDEDLRAMVPIVEYLEAEDEDWDQKDAKMNRDGGAEFRFQKSAGAVTVVMHSSPHGPLIPLLREATTTASLNFMTWNKAYSLFPRETLITKEAIVLQNPLDAKPSRTHALKASTVEDLTKKLDNVTMMEFLKLPEELRPVVYNDYIAGTASWQDVKSTLAKQQWRGDAVPVGWSWFDDLLVKQLNKFWDEEER</sequence>
<evidence type="ECO:0000313" key="2">
    <source>
        <dbReference type="Proteomes" id="UP000813461"/>
    </source>
</evidence>
<comment type="caution">
    <text evidence="1">The sequence shown here is derived from an EMBL/GenBank/DDBJ whole genome shotgun (WGS) entry which is preliminary data.</text>
</comment>
<evidence type="ECO:0000313" key="1">
    <source>
        <dbReference type="EMBL" id="KAH7092398.1"/>
    </source>
</evidence>
<dbReference type="Proteomes" id="UP000813461">
    <property type="component" value="Unassembled WGS sequence"/>
</dbReference>
<organism evidence="1 2">
    <name type="scientific">Paraphoma chrysanthemicola</name>
    <dbReference type="NCBI Taxonomy" id="798071"/>
    <lineage>
        <taxon>Eukaryota</taxon>
        <taxon>Fungi</taxon>
        <taxon>Dikarya</taxon>
        <taxon>Ascomycota</taxon>
        <taxon>Pezizomycotina</taxon>
        <taxon>Dothideomycetes</taxon>
        <taxon>Pleosporomycetidae</taxon>
        <taxon>Pleosporales</taxon>
        <taxon>Pleosporineae</taxon>
        <taxon>Phaeosphaeriaceae</taxon>
        <taxon>Paraphoma</taxon>
    </lineage>
</organism>
<accession>A0A8K0RGV5</accession>
<proteinExistence type="predicted"/>
<dbReference type="EMBL" id="JAGMVJ010000003">
    <property type="protein sequence ID" value="KAH7092398.1"/>
    <property type="molecule type" value="Genomic_DNA"/>
</dbReference>
<dbReference type="AlphaFoldDB" id="A0A8K0RGV5"/>
<reference evidence="1" key="1">
    <citation type="journal article" date="2021" name="Nat. Commun.">
        <title>Genetic determinants of endophytism in the Arabidopsis root mycobiome.</title>
        <authorList>
            <person name="Mesny F."/>
            <person name="Miyauchi S."/>
            <person name="Thiergart T."/>
            <person name="Pickel B."/>
            <person name="Atanasova L."/>
            <person name="Karlsson M."/>
            <person name="Huettel B."/>
            <person name="Barry K.W."/>
            <person name="Haridas S."/>
            <person name="Chen C."/>
            <person name="Bauer D."/>
            <person name="Andreopoulos W."/>
            <person name="Pangilinan J."/>
            <person name="LaButti K."/>
            <person name="Riley R."/>
            <person name="Lipzen A."/>
            <person name="Clum A."/>
            <person name="Drula E."/>
            <person name="Henrissat B."/>
            <person name="Kohler A."/>
            <person name="Grigoriev I.V."/>
            <person name="Martin F.M."/>
            <person name="Hacquard S."/>
        </authorList>
    </citation>
    <scope>NUCLEOTIDE SEQUENCE</scope>
    <source>
        <strain evidence="1">MPI-SDFR-AT-0120</strain>
    </source>
</reference>